<dbReference type="GO" id="GO:0006974">
    <property type="term" value="P:DNA damage response"/>
    <property type="evidence" value="ECO:0007669"/>
    <property type="project" value="TreeGrafter"/>
</dbReference>
<dbReference type="Proteomes" id="UP000032811">
    <property type="component" value="Chromosome 1"/>
</dbReference>
<name>A0A9P1L0B5_PARSO</name>
<dbReference type="PANTHER" id="PTHR34387:SF1">
    <property type="entry name" value="PERIPLASMIC IMMUNOGENIC PROTEIN"/>
    <property type="match status" value="1"/>
</dbReference>
<dbReference type="Gene3D" id="3.30.70.2970">
    <property type="entry name" value="Protein of unknown function (DUF541), domain 2"/>
    <property type="match status" value="1"/>
</dbReference>
<gene>
    <name evidence="1" type="ORF">ATCC9714_06031</name>
    <name evidence="2" type="ORF">UMC4404_02161</name>
</gene>
<dbReference type="PANTHER" id="PTHR34387">
    <property type="entry name" value="SLR1258 PROTEIN"/>
    <property type="match status" value="1"/>
</dbReference>
<accession>A0A9P1L0B5</accession>
<dbReference type="EMBL" id="CDNY01000003">
    <property type="protein sequence ID" value="CEO32236.1"/>
    <property type="molecule type" value="Genomic_DNA"/>
</dbReference>
<evidence type="ECO:0000313" key="2">
    <source>
        <dbReference type="EMBL" id="CEO32236.1"/>
    </source>
</evidence>
<proteinExistence type="predicted"/>
<evidence type="ECO:0000313" key="4">
    <source>
        <dbReference type="Proteomes" id="UP000049685"/>
    </source>
</evidence>
<dbReference type="Proteomes" id="UP000049685">
    <property type="component" value="Unassembled WGS sequence"/>
</dbReference>
<dbReference type="EMBL" id="LN679998">
    <property type="protein sequence ID" value="CEJ72715.1"/>
    <property type="molecule type" value="Genomic_DNA"/>
</dbReference>
<dbReference type="GeneID" id="97536476"/>
<dbReference type="InterPro" id="IPR052022">
    <property type="entry name" value="26kDa_periplasmic_antigen"/>
</dbReference>
<sequence>MQYMNMNNAIREKGQLSVNGVGIVKVKSDLAILKVGVTTSNEDVQVAQVENTNTVNAVITSLTDYKIPRENINADDVVIKRIRDNATNQVIGYEITTNITIEVEDIKNLGDIYSLAIENGANSEVNISFTLSNVNHHYKKALLKATQDALNKGNLLSKSLNIRLKPLPESISENSTSIYSVSQKNIAYSSSPFLSSGDLEVKAQVGIVFNTYL</sequence>
<protein>
    <submittedName>
        <fullName evidence="2">Periplasmic immunogenic protein</fullName>
    </submittedName>
</protein>
<dbReference type="AlphaFoldDB" id="A0A9P1L0B5"/>
<evidence type="ECO:0000313" key="3">
    <source>
        <dbReference type="Proteomes" id="UP000032811"/>
    </source>
</evidence>
<dbReference type="Pfam" id="PF04402">
    <property type="entry name" value="SIMPL"/>
    <property type="match status" value="1"/>
</dbReference>
<keyword evidence="3" id="KW-1185">Reference proteome</keyword>
<evidence type="ECO:0000313" key="1">
    <source>
        <dbReference type="EMBL" id="CEJ72715.1"/>
    </source>
</evidence>
<dbReference type="InterPro" id="IPR007497">
    <property type="entry name" value="SIMPL/DUF541"/>
</dbReference>
<organism evidence="2 4">
    <name type="scientific">Paraclostridium sordellii</name>
    <name type="common">Clostridium sordellii</name>
    <dbReference type="NCBI Taxonomy" id="1505"/>
    <lineage>
        <taxon>Bacteria</taxon>
        <taxon>Bacillati</taxon>
        <taxon>Bacillota</taxon>
        <taxon>Clostridia</taxon>
        <taxon>Peptostreptococcales</taxon>
        <taxon>Peptostreptococcaceae</taxon>
        <taxon>Paraclostridium</taxon>
    </lineage>
</organism>
<reference evidence="4" key="2">
    <citation type="submission" date="2015-01" db="EMBL/GenBank/DDBJ databases">
        <authorList>
            <person name="Aslett A.Martin."/>
            <person name="De Silva Nishadi"/>
        </authorList>
    </citation>
    <scope>NUCLEOTIDE SEQUENCE [LARGE SCALE GENOMIC DNA]</scope>
    <source>
        <strain evidence="4">UMC4404</strain>
    </source>
</reference>
<dbReference type="RefSeq" id="WP_054631666.1">
    <property type="nucleotide sequence ID" value="NZ_CDLJ01000002.1"/>
</dbReference>
<reference evidence="2" key="1">
    <citation type="submission" date="2015-01" db="EMBL/GenBank/DDBJ databases">
        <authorList>
            <person name="Aslett M.A."/>
            <person name="De Silva N."/>
        </authorList>
    </citation>
    <scope>NUCLEOTIDE SEQUENCE</scope>
    <source>
        <strain evidence="1 3">ATCC9714</strain>
        <strain evidence="2">UMC4404</strain>
    </source>
</reference>
<dbReference type="Gene3D" id="3.30.110.170">
    <property type="entry name" value="Protein of unknown function (DUF541), domain 1"/>
    <property type="match status" value="1"/>
</dbReference>